<dbReference type="GO" id="GO:0071933">
    <property type="term" value="F:Arp2/3 complex binding"/>
    <property type="evidence" value="ECO:0007669"/>
    <property type="project" value="TreeGrafter"/>
</dbReference>
<dbReference type="OMA" id="CFARIFC"/>
<gene>
    <name evidence="5" type="ORF">LOTGIDRAFT_137389</name>
</gene>
<dbReference type="CTD" id="20233909"/>
<dbReference type="PANTHER" id="PTHR13357">
    <property type="entry name" value="SH3 ADAPTER PROTEIN SPIN90 NCK INTERACTING PROTEIN WITH SH3 DOMAIN"/>
    <property type="match status" value="1"/>
</dbReference>
<dbReference type="EMBL" id="KB200027">
    <property type="protein sequence ID" value="ESP03425.1"/>
    <property type="molecule type" value="Genomic_DNA"/>
</dbReference>
<sequence length="679" mass="76987">MYRALYDYKSNLADYFTFEKGDKFTLLEENNDDIVTGPQSHSKKDWLLAQNGIGQIGYVPYNYIDKFDCQPTDVIKFIDGSIEAIHLQAGETGGVISHIDRENLQKLLHHRNLYLESVKGHEIHKKLPKRQAPQPPVASQHEPVQCRKSNSGKKAPPPPPCRDSSLGINSKSSVAISTSSTVASLTPPDQPKEVVMVTPKKEDSFISSSNEMPSSPEVSTSFMSVETSPVIFESKNLHIPSNIGSELIEEIRINTGLSFDKSKVALETVLGYIGFKVPPLSSAMDDIFKTCKGAKQSAGDLGSRDAQRLEVIFSELADCKDDSQQRSWALHEDEKIISEYLQELISILENAKKSISCKIVRQDNYQNVHNLVEYYQMETRRSIRLLLLQAFGSLCGLDKQVITSLLFSVLPFELSQDIFNKSDDVQFLSYVTLVLSMIFSSGEMVPSNLHIHLNEKFIDHVFDLIENPTSAEHEEVVTESLVTLILAYNLHMEENSNIIMKYLSQKGTVKIFTEKVMLLFNRGDDPVKIFDHKPKPANSVIKFFQDLYASKDTSNLLYTNDEMVLVDILIRQITDLPSGDSARSEYLILLSLVVKNSEYHEHCHRSQEMSNLLMKIESEETCDNEIDRQIAKDLLKSYPKIFKYKSNSNNDNKASHDYFSHISETELKEWETKNKNMKN</sequence>
<accession>V4CM86</accession>
<proteinExistence type="predicted"/>
<evidence type="ECO:0000313" key="6">
    <source>
        <dbReference type="Proteomes" id="UP000030746"/>
    </source>
</evidence>
<dbReference type="InterPro" id="IPR016024">
    <property type="entry name" value="ARM-type_fold"/>
</dbReference>
<dbReference type="Gene3D" id="2.30.30.40">
    <property type="entry name" value="SH3 Domains"/>
    <property type="match status" value="1"/>
</dbReference>
<dbReference type="KEGG" id="lgi:LOTGIDRAFT_137389"/>
<dbReference type="HOGENOM" id="CLU_012978_1_0_1"/>
<dbReference type="SUPFAM" id="SSF50044">
    <property type="entry name" value="SH3-domain"/>
    <property type="match status" value="1"/>
</dbReference>
<reference evidence="5 6" key="1">
    <citation type="journal article" date="2013" name="Nature">
        <title>Insights into bilaterian evolution from three spiralian genomes.</title>
        <authorList>
            <person name="Simakov O."/>
            <person name="Marletaz F."/>
            <person name="Cho S.J."/>
            <person name="Edsinger-Gonzales E."/>
            <person name="Havlak P."/>
            <person name="Hellsten U."/>
            <person name="Kuo D.H."/>
            <person name="Larsson T."/>
            <person name="Lv J."/>
            <person name="Arendt D."/>
            <person name="Savage R."/>
            <person name="Osoegawa K."/>
            <person name="de Jong P."/>
            <person name="Grimwood J."/>
            <person name="Chapman J.A."/>
            <person name="Shapiro H."/>
            <person name="Aerts A."/>
            <person name="Otillar R.P."/>
            <person name="Terry A.Y."/>
            <person name="Boore J.L."/>
            <person name="Grigoriev I.V."/>
            <person name="Lindberg D.R."/>
            <person name="Seaver E.C."/>
            <person name="Weisblat D.A."/>
            <person name="Putnam N.H."/>
            <person name="Rokhsar D.S."/>
        </authorList>
    </citation>
    <scope>NUCLEOTIDE SEQUENCE [LARGE SCALE GENOMIC DNA]</scope>
</reference>
<evidence type="ECO:0000256" key="3">
    <source>
        <dbReference type="SAM" id="MobiDB-lite"/>
    </source>
</evidence>
<dbReference type="SMART" id="SM00326">
    <property type="entry name" value="SH3"/>
    <property type="match status" value="1"/>
</dbReference>
<protein>
    <recommendedName>
        <fullName evidence="4">SH3 domain-containing protein</fullName>
    </recommendedName>
</protein>
<dbReference type="OrthoDB" id="445362at2759"/>
<dbReference type="InterPro" id="IPR030125">
    <property type="entry name" value="SPIN90/Ldb17"/>
</dbReference>
<dbReference type="InterPro" id="IPR018556">
    <property type="entry name" value="SPIN90/Ldb17_LRD"/>
</dbReference>
<dbReference type="Proteomes" id="UP000030746">
    <property type="component" value="Unassembled WGS sequence"/>
</dbReference>
<organism evidence="5 6">
    <name type="scientific">Lottia gigantea</name>
    <name type="common">Giant owl limpet</name>
    <dbReference type="NCBI Taxonomy" id="225164"/>
    <lineage>
        <taxon>Eukaryota</taxon>
        <taxon>Metazoa</taxon>
        <taxon>Spiralia</taxon>
        <taxon>Lophotrochozoa</taxon>
        <taxon>Mollusca</taxon>
        <taxon>Gastropoda</taxon>
        <taxon>Patellogastropoda</taxon>
        <taxon>Lottioidea</taxon>
        <taxon>Lottiidae</taxon>
        <taxon>Lottia</taxon>
    </lineage>
</organism>
<dbReference type="InterPro" id="IPR036028">
    <property type="entry name" value="SH3-like_dom_sf"/>
</dbReference>
<keyword evidence="6" id="KW-1185">Reference proteome</keyword>
<dbReference type="GeneID" id="20233909"/>
<name>V4CM86_LOTGI</name>
<dbReference type="STRING" id="225164.V4CM86"/>
<dbReference type="AlphaFoldDB" id="V4CM86"/>
<dbReference type="GO" id="GO:0006897">
    <property type="term" value="P:endocytosis"/>
    <property type="evidence" value="ECO:0007669"/>
    <property type="project" value="TreeGrafter"/>
</dbReference>
<dbReference type="PANTHER" id="PTHR13357:SF1">
    <property type="entry name" value="NCK-INTERACTING PROTEIN WITH SH3 DOMAIN"/>
    <property type="match status" value="1"/>
</dbReference>
<dbReference type="PROSITE" id="PS50002">
    <property type="entry name" value="SH3"/>
    <property type="match status" value="1"/>
</dbReference>
<evidence type="ECO:0000256" key="2">
    <source>
        <dbReference type="PROSITE-ProRule" id="PRU00192"/>
    </source>
</evidence>
<evidence type="ECO:0000259" key="4">
    <source>
        <dbReference type="PROSITE" id="PS50002"/>
    </source>
</evidence>
<evidence type="ECO:0000313" key="5">
    <source>
        <dbReference type="EMBL" id="ESP03425.1"/>
    </source>
</evidence>
<feature type="domain" description="SH3" evidence="4">
    <location>
        <begin position="1"/>
        <end position="69"/>
    </location>
</feature>
<dbReference type="InterPro" id="IPR001452">
    <property type="entry name" value="SH3_domain"/>
</dbReference>
<dbReference type="SUPFAM" id="SSF48371">
    <property type="entry name" value="ARM repeat"/>
    <property type="match status" value="1"/>
</dbReference>
<dbReference type="Pfam" id="PF09431">
    <property type="entry name" value="SPIN90_LRD"/>
    <property type="match status" value="1"/>
</dbReference>
<feature type="region of interest" description="Disordered" evidence="3">
    <location>
        <begin position="122"/>
        <end position="168"/>
    </location>
</feature>
<dbReference type="RefSeq" id="XP_009045958.1">
    <property type="nucleotide sequence ID" value="XM_009047710.1"/>
</dbReference>
<keyword evidence="1 2" id="KW-0728">SH3 domain</keyword>
<evidence type="ECO:0000256" key="1">
    <source>
        <dbReference type="ARBA" id="ARBA00022443"/>
    </source>
</evidence>